<dbReference type="AlphaFoldDB" id="A0A316DSJ8"/>
<proteinExistence type="predicted"/>
<organism evidence="1 2">
    <name type="scientific">Maribacter polysiphoniae</name>
    <dbReference type="NCBI Taxonomy" id="429344"/>
    <lineage>
        <taxon>Bacteria</taxon>
        <taxon>Pseudomonadati</taxon>
        <taxon>Bacteroidota</taxon>
        <taxon>Flavobacteriia</taxon>
        <taxon>Flavobacteriales</taxon>
        <taxon>Flavobacteriaceae</taxon>
        <taxon>Maribacter</taxon>
    </lineage>
</organism>
<sequence length="196" mass="23528">MTSFGIKAQLDRYFTIAWCIFEIQDKKMSKRALKKYVTELKKRELEEQLLDLYTRFPVVKEYYDFIFNPKEDKMVQEAKAKISNEYFPLKRKRPKARRSVAQKYIKHFMKLGVEPHLIADVMLYNLEIAQTFSLERNVPESFFKSMLNSFTEMVQFISLNGLLPNYKERIVKVYNFTQDNHWCFQEGFSRALDILD</sequence>
<evidence type="ECO:0000313" key="1">
    <source>
        <dbReference type="EMBL" id="PWK21277.1"/>
    </source>
</evidence>
<name>A0A316DSJ8_9FLAO</name>
<evidence type="ECO:0000313" key="2">
    <source>
        <dbReference type="Proteomes" id="UP000245667"/>
    </source>
</evidence>
<protein>
    <submittedName>
        <fullName evidence="1">Uncharacterized protein</fullName>
    </submittedName>
</protein>
<reference evidence="1 2" key="1">
    <citation type="submission" date="2018-05" db="EMBL/GenBank/DDBJ databases">
        <title>Genomic Encyclopedia of Archaeal and Bacterial Type Strains, Phase II (KMG-II): from individual species to whole genera.</title>
        <authorList>
            <person name="Goeker M."/>
        </authorList>
    </citation>
    <scope>NUCLEOTIDE SEQUENCE [LARGE SCALE GENOMIC DNA]</scope>
    <source>
        <strain evidence="1 2">DSM 23514</strain>
    </source>
</reference>
<accession>A0A316DSJ8</accession>
<dbReference type="EMBL" id="QGGQ01000012">
    <property type="protein sequence ID" value="PWK21277.1"/>
    <property type="molecule type" value="Genomic_DNA"/>
</dbReference>
<dbReference type="InterPro" id="IPR046153">
    <property type="entry name" value="DUF6155"/>
</dbReference>
<comment type="caution">
    <text evidence="1">The sequence shown here is derived from an EMBL/GenBank/DDBJ whole genome shotgun (WGS) entry which is preliminary data.</text>
</comment>
<dbReference type="Proteomes" id="UP000245667">
    <property type="component" value="Unassembled WGS sequence"/>
</dbReference>
<dbReference type="Pfam" id="PF19652">
    <property type="entry name" value="DUF6155"/>
    <property type="match status" value="1"/>
</dbReference>
<gene>
    <name evidence="1" type="ORF">LX92_03781</name>
</gene>